<evidence type="ECO:0000313" key="1">
    <source>
        <dbReference type="EMBL" id="KAL0936860.1"/>
    </source>
</evidence>
<dbReference type="EMBL" id="VUJX02000005">
    <property type="protein sequence ID" value="KAL0936860.1"/>
    <property type="molecule type" value="Genomic_DNA"/>
</dbReference>
<keyword evidence="2" id="KW-1185">Reference proteome</keyword>
<reference evidence="1 2" key="1">
    <citation type="journal article" date="2020" name="Phytopathology">
        <title>Genome Sequence Resources of Colletotrichum truncatum, C. plurivorum, C. musicola, and C. sojae: Four Species Pathogenic to Soybean (Glycine max).</title>
        <authorList>
            <person name="Rogerio F."/>
            <person name="Boufleur T.R."/>
            <person name="Ciampi-Guillardi M."/>
            <person name="Sukno S.A."/>
            <person name="Thon M.R."/>
            <person name="Massola Junior N.S."/>
            <person name="Baroncelli R."/>
        </authorList>
    </citation>
    <scope>NUCLEOTIDE SEQUENCE [LARGE SCALE GENOMIC DNA]</scope>
    <source>
        <strain evidence="1 2">CMES1059</strain>
    </source>
</reference>
<sequence>MLVSDVLKTPEALGLSFVVGVILHIFVFRYGEWDLEAQRLIITFAVAYGTTVASIMAAPMIAPPALHKFDPTSFSDAFNATGVLFSMLVVGIYTSMTIYRGFFHRLNRFPGPFFAKFSNLYVTLKIWKEMHLHEDVRELHRIYGDIVRVGPTELSINTPDAIDAVFLETDCYKGPWYNLLHPMVSMQMVRDKEAHSTRRKAWEYGFTSKALREYEPRVLKYTNQLLNGIEASAGTKFNASLWFNFYSFDVMGEFSLGHGFRMLEDGVAHFYMDGLHNETLAVGRFTHAMWALPLYRKMSLWNAELRRFKSWISLQVQQRIQNKPESPDLFTGVLEDYESREKHSFQDMLNLYGDCILITVAGSDTVAAVLSCLFMELARHPNEYRKLQHEIDEYFRDHENPEHAPLSKLRYLQACIDESLRLHPPVPSGVQRMTPPEGLQVNDTWLPGDTIVFVPSYTQYRDHADARFFDDPDAFIPERWIDRPELVKNASVYVPFSTGHDVCIGKQLGLLEVRFVVSAVVHRYNVRYAQGQTGEKFLAENKDTGTLTVAPLNLVFEPKKA</sequence>
<gene>
    <name evidence="1" type="ORF">CTRU02_209076</name>
</gene>
<dbReference type="Proteomes" id="UP000805649">
    <property type="component" value="Unassembled WGS sequence"/>
</dbReference>
<proteinExistence type="predicted"/>
<accession>A0ACC3YY55</accession>
<name>A0ACC3YY55_COLTU</name>
<protein>
    <submittedName>
        <fullName evidence="1">Cytochrome p450</fullName>
    </submittedName>
</protein>
<evidence type="ECO:0000313" key="2">
    <source>
        <dbReference type="Proteomes" id="UP000805649"/>
    </source>
</evidence>
<organism evidence="1 2">
    <name type="scientific">Colletotrichum truncatum</name>
    <name type="common">Anthracnose fungus</name>
    <name type="synonym">Colletotrichum capsici</name>
    <dbReference type="NCBI Taxonomy" id="5467"/>
    <lineage>
        <taxon>Eukaryota</taxon>
        <taxon>Fungi</taxon>
        <taxon>Dikarya</taxon>
        <taxon>Ascomycota</taxon>
        <taxon>Pezizomycotina</taxon>
        <taxon>Sordariomycetes</taxon>
        <taxon>Hypocreomycetidae</taxon>
        <taxon>Glomerellales</taxon>
        <taxon>Glomerellaceae</taxon>
        <taxon>Colletotrichum</taxon>
        <taxon>Colletotrichum truncatum species complex</taxon>
    </lineage>
</organism>
<comment type="caution">
    <text evidence="1">The sequence shown here is derived from an EMBL/GenBank/DDBJ whole genome shotgun (WGS) entry which is preliminary data.</text>
</comment>